<keyword evidence="5" id="KW-0808">Transferase</keyword>
<protein>
    <recommendedName>
        <fullName evidence="3">histidine kinase</fullName>
        <ecNumber evidence="3">2.7.13.3</ecNumber>
    </recommendedName>
</protein>
<dbReference type="PROSITE" id="PS50109">
    <property type="entry name" value="HIS_KIN"/>
    <property type="match status" value="1"/>
</dbReference>
<feature type="transmembrane region" description="Helical" evidence="11">
    <location>
        <begin position="7"/>
        <end position="27"/>
    </location>
</feature>
<dbReference type="PROSITE" id="PS50885">
    <property type="entry name" value="HAMP"/>
    <property type="match status" value="1"/>
</dbReference>
<dbReference type="EC" id="2.7.13.3" evidence="3"/>
<evidence type="ECO:0000259" key="12">
    <source>
        <dbReference type="PROSITE" id="PS50109"/>
    </source>
</evidence>
<evidence type="ECO:0000256" key="9">
    <source>
        <dbReference type="ARBA" id="ARBA00023012"/>
    </source>
</evidence>
<evidence type="ECO:0000256" key="6">
    <source>
        <dbReference type="ARBA" id="ARBA00022692"/>
    </source>
</evidence>
<dbReference type="GO" id="GO:0000155">
    <property type="term" value="F:phosphorelay sensor kinase activity"/>
    <property type="evidence" value="ECO:0007669"/>
    <property type="project" value="InterPro"/>
</dbReference>
<dbReference type="CDD" id="cd00082">
    <property type="entry name" value="HisKA"/>
    <property type="match status" value="1"/>
</dbReference>
<dbReference type="AlphaFoldDB" id="A0A6J7N526"/>
<dbReference type="Pfam" id="PF00512">
    <property type="entry name" value="HisKA"/>
    <property type="match status" value="1"/>
</dbReference>
<accession>A0A6J7N526</accession>
<dbReference type="PANTHER" id="PTHR45436:SF5">
    <property type="entry name" value="SENSOR HISTIDINE KINASE TRCS"/>
    <property type="match status" value="1"/>
</dbReference>
<dbReference type="FunFam" id="1.10.287.130:FF:000001">
    <property type="entry name" value="Two-component sensor histidine kinase"/>
    <property type="match status" value="1"/>
</dbReference>
<dbReference type="CDD" id="cd06225">
    <property type="entry name" value="HAMP"/>
    <property type="match status" value="1"/>
</dbReference>
<dbReference type="EMBL" id="CAFBQK010000042">
    <property type="protein sequence ID" value="CAB5048899.1"/>
    <property type="molecule type" value="Genomic_DNA"/>
</dbReference>
<comment type="subcellular location">
    <subcellularLocation>
        <location evidence="2">Membrane</location>
    </subcellularLocation>
</comment>
<dbReference type="PRINTS" id="PR00344">
    <property type="entry name" value="BCTRLSENSOR"/>
</dbReference>
<dbReference type="InterPro" id="IPR003660">
    <property type="entry name" value="HAMP_dom"/>
</dbReference>
<evidence type="ECO:0000256" key="1">
    <source>
        <dbReference type="ARBA" id="ARBA00000085"/>
    </source>
</evidence>
<dbReference type="InterPro" id="IPR003661">
    <property type="entry name" value="HisK_dim/P_dom"/>
</dbReference>
<sequence length="451" mass="49113">MKLRSRIAIVTASVTTISALIIGTVAITSTRDSAIAMIDQSMATVAKSIKGNANDALSQALFSVQQSDIALTLVFYSSDGTGTVLNESKLSLVPNPTPKLVKASTLKPQTVSGLDSYRIETVTLGNGEYLVLSASLKDVDARLGSDILRLLIFIFLSLIVAGLSTWLLVRRDIKKIELLIDSATLISEGLPSRELPISYGNSEVDQLTRALNRMVTTLQHATHLEEEAGIRMQEFMGDASHELRTPLTVIKGYVELLSGSVMTDPNQRALAYTRVQSEILRMESLIQDILFLAEFGQVPIRDVDAVEISKLLESHAIDFKTLNPNRVVSIDIDPGCKISGSEAHLARLFSNALGNIARHTHPDVPVNISLRQDKRSLHITIEDGGPGLPESAYKDGIQGFERFDRSRSRENGGSGLGMSIIFAIVREHAGSVSLSKSDLGGLKMMFEFPWN</sequence>
<dbReference type="SMART" id="SM00387">
    <property type="entry name" value="HATPase_c"/>
    <property type="match status" value="1"/>
</dbReference>
<keyword evidence="8 11" id="KW-1133">Transmembrane helix</keyword>
<dbReference type="InterPro" id="IPR050428">
    <property type="entry name" value="TCS_sensor_his_kinase"/>
</dbReference>
<dbReference type="InterPro" id="IPR036890">
    <property type="entry name" value="HATPase_C_sf"/>
</dbReference>
<feature type="transmembrane region" description="Helical" evidence="11">
    <location>
        <begin position="147"/>
        <end position="169"/>
    </location>
</feature>
<dbReference type="Gene3D" id="3.30.565.10">
    <property type="entry name" value="Histidine kinase-like ATPase, C-terminal domain"/>
    <property type="match status" value="1"/>
</dbReference>
<evidence type="ECO:0000256" key="3">
    <source>
        <dbReference type="ARBA" id="ARBA00012438"/>
    </source>
</evidence>
<dbReference type="Gene3D" id="6.10.340.10">
    <property type="match status" value="1"/>
</dbReference>
<evidence type="ECO:0000313" key="15">
    <source>
        <dbReference type="EMBL" id="CAB4986172.1"/>
    </source>
</evidence>
<organism evidence="15">
    <name type="scientific">freshwater metagenome</name>
    <dbReference type="NCBI Taxonomy" id="449393"/>
    <lineage>
        <taxon>unclassified sequences</taxon>
        <taxon>metagenomes</taxon>
        <taxon>ecological metagenomes</taxon>
    </lineage>
</organism>
<feature type="domain" description="Histidine kinase" evidence="12">
    <location>
        <begin position="238"/>
        <end position="451"/>
    </location>
</feature>
<reference evidence="15" key="1">
    <citation type="submission" date="2020-05" db="EMBL/GenBank/DDBJ databases">
        <authorList>
            <person name="Chiriac C."/>
            <person name="Salcher M."/>
            <person name="Ghai R."/>
            <person name="Kavagutti S V."/>
        </authorList>
    </citation>
    <scope>NUCLEOTIDE SEQUENCE</scope>
</reference>
<evidence type="ECO:0000313" key="16">
    <source>
        <dbReference type="EMBL" id="CAB5048899.1"/>
    </source>
</evidence>
<feature type="domain" description="HAMP" evidence="13">
    <location>
        <begin position="170"/>
        <end position="223"/>
    </location>
</feature>
<evidence type="ECO:0000313" key="14">
    <source>
        <dbReference type="EMBL" id="CAB4845589.1"/>
    </source>
</evidence>
<keyword evidence="4" id="KW-0597">Phosphoprotein</keyword>
<evidence type="ECO:0000256" key="4">
    <source>
        <dbReference type="ARBA" id="ARBA00022553"/>
    </source>
</evidence>
<evidence type="ECO:0000256" key="10">
    <source>
        <dbReference type="ARBA" id="ARBA00023136"/>
    </source>
</evidence>
<proteinExistence type="predicted"/>
<dbReference type="EMBL" id="CAFBOJ010000125">
    <property type="protein sequence ID" value="CAB4986172.1"/>
    <property type="molecule type" value="Genomic_DNA"/>
</dbReference>
<keyword evidence="9" id="KW-0902">Two-component regulatory system</keyword>
<gene>
    <name evidence="14" type="ORF">UFOPK3241_01450</name>
    <name evidence="15" type="ORF">UFOPK3937_01032</name>
    <name evidence="16" type="ORF">UFOPK4265_00466</name>
    <name evidence="17" type="ORF">UFOPK4401_01143</name>
</gene>
<dbReference type="SMART" id="SM00304">
    <property type="entry name" value="HAMP"/>
    <property type="match status" value="1"/>
</dbReference>
<keyword evidence="10 11" id="KW-0472">Membrane</keyword>
<dbReference type="EMBL" id="CAFBRB010000148">
    <property type="protein sequence ID" value="CAB5077180.1"/>
    <property type="molecule type" value="Genomic_DNA"/>
</dbReference>
<dbReference type="InterPro" id="IPR036097">
    <property type="entry name" value="HisK_dim/P_sf"/>
</dbReference>
<dbReference type="Gene3D" id="1.10.287.130">
    <property type="match status" value="1"/>
</dbReference>
<evidence type="ECO:0000256" key="8">
    <source>
        <dbReference type="ARBA" id="ARBA00022989"/>
    </source>
</evidence>
<keyword evidence="6 11" id="KW-0812">Transmembrane</keyword>
<dbReference type="InterPro" id="IPR003594">
    <property type="entry name" value="HATPase_dom"/>
</dbReference>
<dbReference type="SUPFAM" id="SSF47384">
    <property type="entry name" value="Homodimeric domain of signal transducing histidine kinase"/>
    <property type="match status" value="1"/>
</dbReference>
<evidence type="ECO:0000256" key="2">
    <source>
        <dbReference type="ARBA" id="ARBA00004370"/>
    </source>
</evidence>
<evidence type="ECO:0000256" key="11">
    <source>
        <dbReference type="SAM" id="Phobius"/>
    </source>
</evidence>
<name>A0A6J7N526_9ZZZZ</name>
<dbReference type="SUPFAM" id="SSF55874">
    <property type="entry name" value="ATPase domain of HSP90 chaperone/DNA topoisomerase II/histidine kinase"/>
    <property type="match status" value="1"/>
</dbReference>
<keyword evidence="7" id="KW-0418">Kinase</keyword>
<dbReference type="InterPro" id="IPR004358">
    <property type="entry name" value="Sig_transdc_His_kin-like_C"/>
</dbReference>
<dbReference type="SMART" id="SM00388">
    <property type="entry name" value="HisKA"/>
    <property type="match status" value="1"/>
</dbReference>
<evidence type="ECO:0000259" key="13">
    <source>
        <dbReference type="PROSITE" id="PS50885"/>
    </source>
</evidence>
<dbReference type="Pfam" id="PF02518">
    <property type="entry name" value="HATPase_c"/>
    <property type="match status" value="1"/>
</dbReference>
<dbReference type="PANTHER" id="PTHR45436">
    <property type="entry name" value="SENSOR HISTIDINE KINASE YKOH"/>
    <property type="match status" value="1"/>
</dbReference>
<dbReference type="GO" id="GO:0005886">
    <property type="term" value="C:plasma membrane"/>
    <property type="evidence" value="ECO:0007669"/>
    <property type="project" value="TreeGrafter"/>
</dbReference>
<evidence type="ECO:0000313" key="17">
    <source>
        <dbReference type="EMBL" id="CAB5077180.1"/>
    </source>
</evidence>
<dbReference type="InterPro" id="IPR005467">
    <property type="entry name" value="His_kinase_dom"/>
</dbReference>
<evidence type="ECO:0000256" key="7">
    <source>
        <dbReference type="ARBA" id="ARBA00022777"/>
    </source>
</evidence>
<dbReference type="EMBL" id="CAFAZX010000128">
    <property type="protein sequence ID" value="CAB4845589.1"/>
    <property type="molecule type" value="Genomic_DNA"/>
</dbReference>
<evidence type="ECO:0000256" key="5">
    <source>
        <dbReference type="ARBA" id="ARBA00022679"/>
    </source>
</evidence>
<comment type="catalytic activity">
    <reaction evidence="1">
        <text>ATP + protein L-histidine = ADP + protein N-phospho-L-histidine.</text>
        <dbReference type="EC" id="2.7.13.3"/>
    </reaction>
</comment>